<feature type="chain" id="PRO_5007102429" description="Chaplin domain-containing protein" evidence="1">
    <location>
        <begin position="25"/>
        <end position="76"/>
    </location>
</feature>
<evidence type="ECO:0000313" key="2">
    <source>
        <dbReference type="EMBL" id="KUN07475.1"/>
    </source>
</evidence>
<proteinExistence type="predicted"/>
<evidence type="ECO:0000256" key="1">
    <source>
        <dbReference type="SAM" id="SignalP"/>
    </source>
</evidence>
<comment type="caution">
    <text evidence="2">The sequence shown here is derived from an EMBL/GenBank/DDBJ whole genome shotgun (WGS) entry which is preliminary data.</text>
</comment>
<dbReference type="RefSeq" id="WP_067120765.1">
    <property type="nucleotide sequence ID" value="NZ_JBFACD010000006.1"/>
</dbReference>
<dbReference type="AlphaFoldDB" id="A0A101P9M1"/>
<gene>
    <name evidence="2" type="ORF">AQI95_10645</name>
</gene>
<name>A0A101P9M1_9ACTN</name>
<evidence type="ECO:0000313" key="3">
    <source>
        <dbReference type="Proteomes" id="UP000053127"/>
    </source>
</evidence>
<protein>
    <recommendedName>
        <fullName evidence="4">Chaplin domain-containing protein</fullName>
    </recommendedName>
</protein>
<accession>A0A101P9M1</accession>
<sequence length="76" mass="7651">MMKKLLTTAFLAVSVAALAVPAHADDREIESDAMRCAENLSLLPVLQPASPLSLAAGALAAVPVCGAGTAVNQLHG</sequence>
<keyword evidence="1" id="KW-0732">Signal</keyword>
<evidence type="ECO:0008006" key="4">
    <source>
        <dbReference type="Google" id="ProtNLM"/>
    </source>
</evidence>
<dbReference type="STRING" id="67386.AQI95_10645"/>
<feature type="signal peptide" evidence="1">
    <location>
        <begin position="1"/>
        <end position="24"/>
    </location>
</feature>
<organism evidence="2 3">
    <name type="scientific">Streptomyces yokosukanensis</name>
    <dbReference type="NCBI Taxonomy" id="67386"/>
    <lineage>
        <taxon>Bacteria</taxon>
        <taxon>Bacillati</taxon>
        <taxon>Actinomycetota</taxon>
        <taxon>Actinomycetes</taxon>
        <taxon>Kitasatosporales</taxon>
        <taxon>Streptomycetaceae</taxon>
        <taxon>Streptomyces</taxon>
    </lineage>
</organism>
<dbReference type="EMBL" id="LMWN01000012">
    <property type="protein sequence ID" value="KUN07475.1"/>
    <property type="molecule type" value="Genomic_DNA"/>
</dbReference>
<reference evidence="2 3" key="1">
    <citation type="submission" date="2015-10" db="EMBL/GenBank/DDBJ databases">
        <title>Draft genome sequence of Streptomyces yokosukanensis DSM 40224, type strain for the species Streptomyces yokosukanensis.</title>
        <authorList>
            <person name="Ruckert C."/>
            <person name="Winkler A."/>
            <person name="Kalinowski J."/>
            <person name="Kampfer P."/>
            <person name="Glaeser S."/>
        </authorList>
    </citation>
    <scope>NUCLEOTIDE SEQUENCE [LARGE SCALE GENOMIC DNA]</scope>
    <source>
        <strain evidence="2 3">DSM 40224</strain>
    </source>
</reference>
<keyword evidence="3" id="KW-1185">Reference proteome</keyword>
<dbReference type="Proteomes" id="UP000053127">
    <property type="component" value="Unassembled WGS sequence"/>
</dbReference>